<reference evidence="2" key="1">
    <citation type="submission" date="2016-08" db="EMBL/GenBank/DDBJ databases">
        <title>Complete Genome Seqeunce of Paenibacillus sp. nov. IHBB 9852 from high altitute lake of Indian trans-Himalayas.</title>
        <authorList>
            <person name="Kiran S."/>
            <person name="Swarnkar M.K."/>
            <person name="Rana A."/>
            <person name="Tewari R."/>
            <person name="Gulati A."/>
        </authorList>
    </citation>
    <scope>NUCLEOTIDE SEQUENCE [LARGE SCALE GENOMIC DNA]</scope>
    <source>
        <strain evidence="2">IHBB 9852</strain>
    </source>
</reference>
<feature type="transmembrane region" description="Helical" evidence="1">
    <location>
        <begin position="6"/>
        <end position="24"/>
    </location>
</feature>
<feature type="transmembrane region" description="Helical" evidence="1">
    <location>
        <begin position="127"/>
        <end position="146"/>
    </location>
</feature>
<proteinExistence type="predicted"/>
<feature type="transmembrane region" description="Helical" evidence="1">
    <location>
        <begin position="44"/>
        <end position="66"/>
    </location>
</feature>
<evidence type="ECO:0000313" key="2">
    <source>
        <dbReference type="EMBL" id="ANY73974.1"/>
    </source>
</evidence>
<keyword evidence="1" id="KW-0472">Membrane</keyword>
<dbReference type="EMBL" id="CP016809">
    <property type="protein sequence ID" value="ANY73974.1"/>
    <property type="molecule type" value="Genomic_DNA"/>
</dbReference>
<name>A0A1B2E1V2_9BACL</name>
<dbReference type="KEGG" id="pib:BBD41_16075"/>
<dbReference type="GeneID" id="48309774"/>
<feature type="transmembrane region" description="Helical" evidence="1">
    <location>
        <begin position="86"/>
        <end position="115"/>
    </location>
</feature>
<keyword evidence="1" id="KW-1133">Transmembrane helix</keyword>
<organism evidence="2">
    <name type="scientific">Paenibacillus ihbetae</name>
    <dbReference type="NCBI Taxonomy" id="1870820"/>
    <lineage>
        <taxon>Bacteria</taxon>
        <taxon>Bacillati</taxon>
        <taxon>Bacillota</taxon>
        <taxon>Bacilli</taxon>
        <taxon>Bacillales</taxon>
        <taxon>Paenibacillaceae</taxon>
        <taxon>Paenibacillus</taxon>
    </lineage>
</organism>
<sequence>MNPLQLIVTVIVLLILFTLINMMMNYVSRRDGEPPVPLKRKLWLVPLLAAFIIVPIELFSVLYALLFQVTDSAGQMLAYNGGGVLLSLPLLLLIGFLIFEGLVHPIMITLLRLWLRRDASVYVKQTVTIITDSILVYALASVIPAIPVGGWLHAIIIAVFYHFIEWVLIGVQAWIQQRKRAKAAAPG</sequence>
<gene>
    <name evidence="2" type="ORF">BBD41_16075</name>
</gene>
<protein>
    <submittedName>
        <fullName evidence="2">Uncharacterized protein</fullName>
    </submittedName>
</protein>
<dbReference type="RefSeq" id="WP_099478200.1">
    <property type="nucleotide sequence ID" value="NZ_CP016809.1"/>
</dbReference>
<feature type="transmembrane region" description="Helical" evidence="1">
    <location>
        <begin position="152"/>
        <end position="175"/>
    </location>
</feature>
<accession>A0A1B2E1V2</accession>
<evidence type="ECO:0000256" key="1">
    <source>
        <dbReference type="SAM" id="Phobius"/>
    </source>
</evidence>
<dbReference type="AlphaFoldDB" id="A0A1B2E1V2"/>
<keyword evidence="1" id="KW-0812">Transmembrane</keyword>